<proteinExistence type="predicted"/>
<protein>
    <recommendedName>
        <fullName evidence="2">2EXR domain-containing protein</fullName>
    </recommendedName>
</protein>
<dbReference type="InterPro" id="IPR038883">
    <property type="entry name" value="AN11006-like"/>
</dbReference>
<dbReference type="RefSeq" id="XP_024740869.1">
    <property type="nucleotide sequence ID" value="XM_024874161.1"/>
</dbReference>
<evidence type="ECO:0000313" key="3">
    <source>
        <dbReference type="EMBL" id="PMD63965.1"/>
    </source>
</evidence>
<accession>A0A2J6TLR9</accession>
<name>A0A2J6TLR9_9HELO</name>
<evidence type="ECO:0000313" key="4">
    <source>
        <dbReference type="Proteomes" id="UP000235371"/>
    </source>
</evidence>
<reference evidence="3 4" key="1">
    <citation type="submission" date="2016-04" db="EMBL/GenBank/DDBJ databases">
        <title>A degradative enzymes factory behind the ericoid mycorrhizal symbiosis.</title>
        <authorList>
            <consortium name="DOE Joint Genome Institute"/>
            <person name="Martino E."/>
            <person name="Morin E."/>
            <person name="Grelet G."/>
            <person name="Kuo A."/>
            <person name="Kohler A."/>
            <person name="Daghino S."/>
            <person name="Barry K."/>
            <person name="Choi C."/>
            <person name="Cichocki N."/>
            <person name="Clum A."/>
            <person name="Copeland A."/>
            <person name="Hainaut M."/>
            <person name="Haridas S."/>
            <person name="Labutti K."/>
            <person name="Lindquist E."/>
            <person name="Lipzen A."/>
            <person name="Khouja H.-R."/>
            <person name="Murat C."/>
            <person name="Ohm R."/>
            <person name="Olson A."/>
            <person name="Spatafora J."/>
            <person name="Veneault-Fourrey C."/>
            <person name="Henrissat B."/>
            <person name="Grigoriev I."/>
            <person name="Martin F."/>
            <person name="Perotto S."/>
        </authorList>
    </citation>
    <scope>NUCLEOTIDE SEQUENCE [LARGE SCALE GENOMIC DNA]</scope>
    <source>
        <strain evidence="3 4">E</strain>
    </source>
</reference>
<dbReference type="OrthoDB" id="5420711at2759"/>
<organism evidence="3 4">
    <name type="scientific">Hyaloscypha bicolor E</name>
    <dbReference type="NCBI Taxonomy" id="1095630"/>
    <lineage>
        <taxon>Eukaryota</taxon>
        <taxon>Fungi</taxon>
        <taxon>Dikarya</taxon>
        <taxon>Ascomycota</taxon>
        <taxon>Pezizomycotina</taxon>
        <taxon>Leotiomycetes</taxon>
        <taxon>Helotiales</taxon>
        <taxon>Hyaloscyphaceae</taxon>
        <taxon>Hyaloscypha</taxon>
        <taxon>Hyaloscypha bicolor</taxon>
    </lineage>
</organism>
<feature type="compositionally biased region" description="Polar residues" evidence="1">
    <location>
        <begin position="37"/>
        <end position="51"/>
    </location>
</feature>
<dbReference type="InterPro" id="IPR045518">
    <property type="entry name" value="2EXR"/>
</dbReference>
<feature type="region of interest" description="Disordered" evidence="1">
    <location>
        <begin position="37"/>
        <end position="97"/>
    </location>
</feature>
<dbReference type="PANTHER" id="PTHR42085:SF4">
    <property type="entry name" value="F-BOX DOMAIN-CONTAINING PROTEIN"/>
    <property type="match status" value="1"/>
</dbReference>
<dbReference type="Pfam" id="PF20150">
    <property type="entry name" value="2EXR"/>
    <property type="match status" value="1"/>
</dbReference>
<feature type="compositionally biased region" description="Basic and acidic residues" evidence="1">
    <location>
        <begin position="52"/>
        <end position="69"/>
    </location>
</feature>
<feature type="domain" description="2EXR" evidence="2">
    <location>
        <begin position="105"/>
        <end position="203"/>
    </location>
</feature>
<evidence type="ECO:0000256" key="1">
    <source>
        <dbReference type="SAM" id="MobiDB-lite"/>
    </source>
</evidence>
<dbReference type="AlphaFoldDB" id="A0A2J6TLR9"/>
<dbReference type="Proteomes" id="UP000235371">
    <property type="component" value="Unassembled WGS sequence"/>
</dbReference>
<gene>
    <name evidence="3" type="ORF">K444DRAFT_521887</name>
</gene>
<dbReference type="InParanoid" id="A0A2J6TLR9"/>
<dbReference type="EMBL" id="KZ613774">
    <property type="protein sequence ID" value="PMD63965.1"/>
    <property type="molecule type" value="Genomic_DNA"/>
</dbReference>
<keyword evidence="4" id="KW-1185">Reference proteome</keyword>
<dbReference type="PANTHER" id="PTHR42085">
    <property type="entry name" value="F-BOX DOMAIN-CONTAINING PROTEIN"/>
    <property type="match status" value="1"/>
</dbReference>
<dbReference type="GeneID" id="36582241"/>
<sequence>MLSPQLNINILLRHKKMATCMSNCKSIEVVVLYPAITSSNNNTDPRNPQTRNQDEDKESVAERKIEFDKNMAPTQEPTADLLSPTPRDDAPYSEQQQNQEQGIFRFLDLPLELRLKIYALLLPPRSHTIVTQIPHNGYLYNTSTAPLHSASSFYPFGTSAPAKTKTQNLTTYKVLNRNFRTDFPEASIHPELLRVCRQITDEAEPVLYGALDTEWDFGTSIEAVAPFFGDRSQEARNCVGRVKVAREIRDNAASEYVDSAWERVCKYITTELLGLRTVDLTIWSSSGSTASFPASILPEGTEEKESEVETGRKWKEWEFTKRLLEKEGLRNAKVTWWGFQGSDFDSWLARRMVQDKAVRERMVGEGVVREESIVLAGEGA</sequence>
<evidence type="ECO:0000259" key="2">
    <source>
        <dbReference type="Pfam" id="PF20150"/>
    </source>
</evidence>